<proteinExistence type="predicted"/>
<comment type="subcellular location">
    <subcellularLocation>
        <location evidence="2">Cell membrane</location>
        <topology evidence="2">Lipid-anchor</topology>
        <topology evidence="2">GPI-anchor</topology>
    </subcellularLocation>
</comment>
<evidence type="ECO:0000256" key="5">
    <source>
        <dbReference type="ARBA" id="ARBA00022729"/>
    </source>
</evidence>
<dbReference type="AlphaFoldDB" id="A0A1J0R713"/>
<sequence>MSRTQAAALTLLNLLHCALPISALAPTGGDNAEGYAALCPLVNLANSTYEAPPEAVNTDDIQSLAAAINLTLSGEETVAEAIREKDKEFGALPAASKLKNACSDKTWTFCQKGAAKADELKDNAEYQDWKTKKRTQDQALAIANTVELVKQISESTQEGQSGDVAAQVNAKLAQAITGGLLSDGKIIIHTSGADRAATCGKPTTDRGGKLAGKNLAYDMMCLCGDETGHTIATACTTFASDAPDKQSAANTDLKDDWKKYKADCAAHFNTPALTAQNIRHAVANFLDTISKGQGTDSKLNNVLGKISGDGSSGCDGQGSAHGRCVYYGKAPAQYRGQQPY</sequence>
<dbReference type="VEuPathDB" id="TriTrypDB:Tb427_000158600"/>
<dbReference type="GO" id="GO:0005886">
    <property type="term" value="C:plasma membrane"/>
    <property type="evidence" value="ECO:0007669"/>
    <property type="project" value="UniProtKB-SubCell"/>
</dbReference>
<evidence type="ECO:0000256" key="8">
    <source>
        <dbReference type="ARBA" id="ARBA00023288"/>
    </source>
</evidence>
<protein>
    <submittedName>
        <fullName evidence="11">Variant surface glycoprotein 1125.1460</fullName>
    </submittedName>
</protein>
<keyword evidence="5 9" id="KW-0732">Signal</keyword>
<evidence type="ECO:0000256" key="4">
    <source>
        <dbReference type="ARBA" id="ARBA00022622"/>
    </source>
</evidence>
<keyword evidence="7" id="KW-0325">Glycoprotein</keyword>
<dbReference type="InterPro" id="IPR025932">
    <property type="entry name" value="Trypano_VSG_B_N_dom"/>
</dbReference>
<evidence type="ECO:0000256" key="3">
    <source>
        <dbReference type="ARBA" id="ARBA00022475"/>
    </source>
</evidence>
<dbReference type="Pfam" id="PF13206">
    <property type="entry name" value="VSG_B"/>
    <property type="match status" value="1"/>
</dbReference>
<evidence type="ECO:0000256" key="6">
    <source>
        <dbReference type="ARBA" id="ARBA00023136"/>
    </source>
</evidence>
<feature type="domain" description="Trypanosome variant surface glycoprotein B-type N-terminal" evidence="10">
    <location>
        <begin position="15"/>
        <end position="331"/>
    </location>
</feature>
<reference evidence="11" key="1">
    <citation type="submission" date="2016-08" db="EMBL/GenBank/DDBJ databases">
        <title>VSG repertoire of Trypanosoma brucei EATRO 1125.</title>
        <authorList>
            <person name="Cross G.A."/>
        </authorList>
    </citation>
    <scope>NUCLEOTIDE SEQUENCE</scope>
    <source>
        <strain evidence="11">EATRO 1125</strain>
    </source>
</reference>
<keyword evidence="8" id="KW-0449">Lipoprotein</keyword>
<evidence type="ECO:0000256" key="9">
    <source>
        <dbReference type="SAM" id="SignalP"/>
    </source>
</evidence>
<name>A0A1J0R713_9TRYP</name>
<keyword evidence="4" id="KW-0336">GPI-anchor</keyword>
<organism evidence="11">
    <name type="scientific">Trypanosoma brucei</name>
    <dbReference type="NCBI Taxonomy" id="5691"/>
    <lineage>
        <taxon>Eukaryota</taxon>
        <taxon>Discoba</taxon>
        <taxon>Euglenozoa</taxon>
        <taxon>Kinetoplastea</taxon>
        <taxon>Metakinetoplastina</taxon>
        <taxon>Trypanosomatida</taxon>
        <taxon>Trypanosomatidae</taxon>
        <taxon>Trypanosoma</taxon>
    </lineage>
</organism>
<dbReference type="GO" id="GO:0098552">
    <property type="term" value="C:side of membrane"/>
    <property type="evidence" value="ECO:0007669"/>
    <property type="project" value="UniProtKB-KW"/>
</dbReference>
<evidence type="ECO:0000256" key="2">
    <source>
        <dbReference type="ARBA" id="ARBA00004609"/>
    </source>
</evidence>
<feature type="signal peptide" evidence="9">
    <location>
        <begin position="1"/>
        <end position="23"/>
    </location>
</feature>
<dbReference type="EMBL" id="KX699706">
    <property type="protein sequence ID" value="APD73662.1"/>
    <property type="molecule type" value="Genomic_DNA"/>
</dbReference>
<feature type="chain" id="PRO_5009615412" evidence="9">
    <location>
        <begin position="24"/>
        <end position="340"/>
    </location>
</feature>
<evidence type="ECO:0000256" key="1">
    <source>
        <dbReference type="ARBA" id="ARBA00002523"/>
    </source>
</evidence>
<evidence type="ECO:0000259" key="10">
    <source>
        <dbReference type="Pfam" id="PF13206"/>
    </source>
</evidence>
<comment type="function">
    <text evidence="1">VSG forms a coat on the surface of the parasite. The trypanosome evades the immune response of the host by expressing a series of antigenically distinct VSGs from an estimated 1000 VSG genes.</text>
</comment>
<keyword evidence="6" id="KW-0472">Membrane</keyword>
<evidence type="ECO:0000256" key="7">
    <source>
        <dbReference type="ARBA" id="ARBA00023180"/>
    </source>
</evidence>
<keyword evidence="3" id="KW-1003">Cell membrane</keyword>
<accession>A0A1J0R713</accession>
<evidence type="ECO:0000313" key="11">
    <source>
        <dbReference type="EMBL" id="APD73662.1"/>
    </source>
</evidence>